<keyword evidence="3" id="KW-0597">Phosphoprotein</keyword>
<evidence type="ECO:0000313" key="14">
    <source>
        <dbReference type="Proteomes" id="UP001230426"/>
    </source>
</evidence>
<keyword evidence="7" id="KW-0067">ATP-binding</keyword>
<organism evidence="13 14">
    <name type="scientific">Streptosporangium brasiliense</name>
    <dbReference type="NCBI Taxonomy" id="47480"/>
    <lineage>
        <taxon>Bacteria</taxon>
        <taxon>Bacillati</taxon>
        <taxon>Actinomycetota</taxon>
        <taxon>Actinomycetes</taxon>
        <taxon>Streptosporangiales</taxon>
        <taxon>Streptosporangiaceae</taxon>
        <taxon>Streptosporangium</taxon>
    </lineage>
</organism>
<accession>A0ABT9QXQ8</accession>
<evidence type="ECO:0000256" key="10">
    <source>
        <dbReference type="SAM" id="Phobius"/>
    </source>
</evidence>
<keyword evidence="10" id="KW-1133">Transmembrane helix</keyword>
<protein>
    <recommendedName>
        <fullName evidence="2">histidine kinase</fullName>
        <ecNumber evidence="2">2.7.13.3</ecNumber>
    </recommendedName>
</protein>
<dbReference type="EC" id="2.7.13.3" evidence="2"/>
<evidence type="ECO:0000313" key="13">
    <source>
        <dbReference type="EMBL" id="MDP9861707.1"/>
    </source>
</evidence>
<evidence type="ECO:0000259" key="12">
    <source>
        <dbReference type="Pfam" id="PF07730"/>
    </source>
</evidence>
<evidence type="ECO:0000256" key="3">
    <source>
        <dbReference type="ARBA" id="ARBA00022553"/>
    </source>
</evidence>
<dbReference type="RefSeq" id="WP_306857595.1">
    <property type="nucleotide sequence ID" value="NZ_JAUSRB010000001.1"/>
</dbReference>
<dbReference type="EMBL" id="JAUSRB010000001">
    <property type="protein sequence ID" value="MDP9861707.1"/>
    <property type="molecule type" value="Genomic_DNA"/>
</dbReference>
<keyword evidence="4" id="KW-0808">Transferase</keyword>
<reference evidence="13 14" key="1">
    <citation type="submission" date="2023-07" db="EMBL/GenBank/DDBJ databases">
        <title>Sequencing the genomes of 1000 actinobacteria strains.</title>
        <authorList>
            <person name="Klenk H.-P."/>
        </authorList>
    </citation>
    <scope>NUCLEOTIDE SEQUENCE [LARGE SCALE GENOMIC DNA]</scope>
    <source>
        <strain evidence="13 14">DSM 44109</strain>
    </source>
</reference>
<feature type="region of interest" description="Disordered" evidence="9">
    <location>
        <begin position="261"/>
        <end position="283"/>
    </location>
</feature>
<comment type="catalytic activity">
    <reaction evidence="1">
        <text>ATP + protein L-histidine = ADP + protein N-phospho-L-histidine.</text>
        <dbReference type="EC" id="2.7.13.3"/>
    </reaction>
</comment>
<evidence type="ECO:0000256" key="5">
    <source>
        <dbReference type="ARBA" id="ARBA00022741"/>
    </source>
</evidence>
<dbReference type="GO" id="GO:0016301">
    <property type="term" value="F:kinase activity"/>
    <property type="evidence" value="ECO:0007669"/>
    <property type="project" value="UniProtKB-KW"/>
</dbReference>
<keyword evidence="8" id="KW-0902">Two-component regulatory system</keyword>
<dbReference type="InterPro" id="IPR050482">
    <property type="entry name" value="Sensor_HK_TwoCompSys"/>
</dbReference>
<dbReference type="Proteomes" id="UP001230426">
    <property type="component" value="Unassembled WGS sequence"/>
</dbReference>
<evidence type="ECO:0000256" key="9">
    <source>
        <dbReference type="SAM" id="MobiDB-lite"/>
    </source>
</evidence>
<evidence type="ECO:0000256" key="2">
    <source>
        <dbReference type="ARBA" id="ARBA00012438"/>
    </source>
</evidence>
<sequence length="283" mass="30692">MWRVDPLTEQILPALALSVLLGLSLAVAGLARERRLLLLRLRREQAKLADQQVALAHAAVTEERARIAHELHDVVAHGVSMMTLGVGAGRMIMEKDPARARETLRLAEESGRQALLELQRMLCLLKAEGAPGARTPQPKLSDLSDLLTQVRTAGLRVDVVEDGRPVEIGLALELSAYRIVQEALSNTLRRARAQSAHVTLRWRPGFLDVLVRDDGQATTTATTGHGLLGMRERATLFGGTLEAEALPEGGFEVRARLPTVGEARPALTRPGEAQPVPGTRPRG</sequence>
<dbReference type="Pfam" id="PF07730">
    <property type="entry name" value="HisKA_3"/>
    <property type="match status" value="1"/>
</dbReference>
<dbReference type="SUPFAM" id="SSF55874">
    <property type="entry name" value="ATPase domain of HSP90 chaperone/DNA topoisomerase II/histidine kinase"/>
    <property type="match status" value="1"/>
</dbReference>
<keyword evidence="10" id="KW-0812">Transmembrane</keyword>
<evidence type="ECO:0000259" key="11">
    <source>
        <dbReference type="Pfam" id="PF02518"/>
    </source>
</evidence>
<dbReference type="Pfam" id="PF02518">
    <property type="entry name" value="HATPase_c"/>
    <property type="match status" value="1"/>
</dbReference>
<name>A0ABT9QXQ8_9ACTN</name>
<dbReference type="InterPro" id="IPR011712">
    <property type="entry name" value="Sig_transdc_His_kin_sub3_dim/P"/>
</dbReference>
<keyword evidence="6 13" id="KW-0418">Kinase</keyword>
<dbReference type="PANTHER" id="PTHR24421:SF10">
    <property type="entry name" value="NITRATE_NITRITE SENSOR PROTEIN NARQ"/>
    <property type="match status" value="1"/>
</dbReference>
<dbReference type="InterPro" id="IPR036890">
    <property type="entry name" value="HATPase_C_sf"/>
</dbReference>
<keyword evidence="10" id="KW-0472">Membrane</keyword>
<keyword evidence="5" id="KW-0547">Nucleotide-binding</keyword>
<keyword evidence="14" id="KW-1185">Reference proteome</keyword>
<feature type="transmembrane region" description="Helical" evidence="10">
    <location>
        <begin position="12"/>
        <end position="31"/>
    </location>
</feature>
<dbReference type="InterPro" id="IPR003594">
    <property type="entry name" value="HATPase_dom"/>
</dbReference>
<evidence type="ECO:0000256" key="1">
    <source>
        <dbReference type="ARBA" id="ARBA00000085"/>
    </source>
</evidence>
<dbReference type="PANTHER" id="PTHR24421">
    <property type="entry name" value="NITRATE/NITRITE SENSOR PROTEIN NARX-RELATED"/>
    <property type="match status" value="1"/>
</dbReference>
<dbReference type="Gene3D" id="3.30.565.10">
    <property type="entry name" value="Histidine kinase-like ATPase, C-terminal domain"/>
    <property type="match status" value="1"/>
</dbReference>
<dbReference type="Gene3D" id="1.20.5.1930">
    <property type="match status" value="1"/>
</dbReference>
<evidence type="ECO:0000256" key="8">
    <source>
        <dbReference type="ARBA" id="ARBA00023012"/>
    </source>
</evidence>
<evidence type="ECO:0000256" key="4">
    <source>
        <dbReference type="ARBA" id="ARBA00022679"/>
    </source>
</evidence>
<proteinExistence type="predicted"/>
<feature type="domain" description="Signal transduction histidine kinase subgroup 3 dimerisation and phosphoacceptor" evidence="12">
    <location>
        <begin position="63"/>
        <end position="126"/>
    </location>
</feature>
<gene>
    <name evidence="13" type="ORF">J2S55_000966</name>
</gene>
<comment type="caution">
    <text evidence="13">The sequence shown here is derived from an EMBL/GenBank/DDBJ whole genome shotgun (WGS) entry which is preliminary data.</text>
</comment>
<dbReference type="CDD" id="cd16917">
    <property type="entry name" value="HATPase_UhpB-NarQ-NarX-like"/>
    <property type="match status" value="1"/>
</dbReference>
<evidence type="ECO:0000256" key="6">
    <source>
        <dbReference type="ARBA" id="ARBA00022777"/>
    </source>
</evidence>
<feature type="domain" description="Histidine kinase/HSP90-like ATPase" evidence="11">
    <location>
        <begin position="174"/>
        <end position="259"/>
    </location>
</feature>
<evidence type="ECO:0000256" key="7">
    <source>
        <dbReference type="ARBA" id="ARBA00022840"/>
    </source>
</evidence>